<accession>A0A1Q3AIV5</accession>
<comment type="caution">
    <text evidence="2">The sequence shown here is derived from an EMBL/GenBank/DDBJ whole genome shotgun (WGS) entry which is preliminary data.</text>
</comment>
<feature type="region of interest" description="Disordered" evidence="1">
    <location>
        <begin position="98"/>
        <end position="138"/>
    </location>
</feature>
<dbReference type="CDD" id="cd19929">
    <property type="entry name" value="psREC_Atg32"/>
    <property type="match status" value="1"/>
</dbReference>
<feature type="compositionally biased region" description="Low complexity" evidence="1">
    <location>
        <begin position="155"/>
        <end position="176"/>
    </location>
</feature>
<name>A0A1Q3AIV5_ZYGRO</name>
<evidence type="ECO:0008006" key="4">
    <source>
        <dbReference type="Google" id="ProtNLM"/>
    </source>
</evidence>
<dbReference type="AlphaFoldDB" id="A0A1Q3AIV5"/>
<proteinExistence type="predicted"/>
<evidence type="ECO:0000256" key="1">
    <source>
        <dbReference type="SAM" id="MobiDB-lite"/>
    </source>
</evidence>
<dbReference type="OrthoDB" id="4066282at2759"/>
<feature type="compositionally biased region" description="Basic and acidic residues" evidence="1">
    <location>
        <begin position="366"/>
        <end position="375"/>
    </location>
</feature>
<evidence type="ECO:0000313" key="2">
    <source>
        <dbReference type="EMBL" id="GAV55644.1"/>
    </source>
</evidence>
<reference evidence="2 3" key="1">
    <citation type="submission" date="2016-08" db="EMBL/GenBank/DDBJ databases">
        <title>Draft genome sequence of allopolyploid Zygosaccharomyces rouxii.</title>
        <authorList>
            <person name="Watanabe J."/>
            <person name="Uehara K."/>
            <person name="Mogi Y."/>
            <person name="Tsukioka Y."/>
        </authorList>
    </citation>
    <scope>NUCLEOTIDE SEQUENCE [LARGE SCALE GENOMIC DNA]</scope>
    <source>
        <strain evidence="2 3">NBRC 110957</strain>
    </source>
</reference>
<feature type="compositionally biased region" description="Basic residues" evidence="1">
    <location>
        <begin position="353"/>
        <end position="365"/>
    </location>
</feature>
<feature type="compositionally biased region" description="Polar residues" evidence="1">
    <location>
        <begin position="116"/>
        <end position="126"/>
    </location>
</feature>
<feature type="region of interest" description="Disordered" evidence="1">
    <location>
        <begin position="151"/>
        <end position="193"/>
    </location>
</feature>
<organism evidence="2 3">
    <name type="scientific">Zygosaccharomyces rouxii</name>
    <dbReference type="NCBI Taxonomy" id="4956"/>
    <lineage>
        <taxon>Eukaryota</taxon>
        <taxon>Fungi</taxon>
        <taxon>Dikarya</taxon>
        <taxon>Ascomycota</taxon>
        <taxon>Saccharomycotina</taxon>
        <taxon>Saccharomycetes</taxon>
        <taxon>Saccharomycetales</taxon>
        <taxon>Saccharomycetaceae</taxon>
        <taxon>Zygosaccharomyces</taxon>
    </lineage>
</organism>
<protein>
    <recommendedName>
        <fullName evidence="4">Autophagy-related protein 32</fullName>
    </recommendedName>
</protein>
<evidence type="ECO:0000313" key="3">
    <source>
        <dbReference type="Proteomes" id="UP000187013"/>
    </source>
</evidence>
<feature type="region of interest" description="Disordered" evidence="1">
    <location>
        <begin position="340"/>
        <end position="383"/>
    </location>
</feature>
<dbReference type="Proteomes" id="UP000187013">
    <property type="component" value="Unassembled WGS sequence"/>
</dbReference>
<gene>
    <name evidence="2" type="ORF">ZYGR_0AY00360</name>
</gene>
<feature type="region of interest" description="Disordered" evidence="1">
    <location>
        <begin position="38"/>
        <end position="71"/>
    </location>
</feature>
<feature type="region of interest" description="Disordered" evidence="1">
    <location>
        <begin position="1"/>
        <end position="24"/>
    </location>
</feature>
<dbReference type="EMBL" id="BDGX01000051">
    <property type="protein sequence ID" value="GAV55644.1"/>
    <property type="molecule type" value="Genomic_DNA"/>
</dbReference>
<sequence>MASIEDTNGGDGRGSSGVSDLERKSILDPHLSVLELLKKPSDTRPHGALNGEVSDVVSTGAGTTGAGNGSISQSWQTIHRNDNCLSVVPERCPSQTTAAGILSSSDTSEDEPEVANSPSAVHQQLHATPPQKHPKSLDDYRAMNVGFPLVLPEDSNNTNSTYNSNNNNINKSDSTTGSNGRNNEEDDNDTITKSLNASSNSFIMPKLSLSQKTQKFRILVLGRPGLKFYHSVPKKYQYMFELPRSHDPEEFKQYTGILVVFQELKEMVSLLNRVCQCNPNRPVIPVCQSGQRQQVRNLLESLLKNRLVSLLYPPVVINDQSDLSGMFRFLQELSKTVSDNSDMDAEESNNGAKRLKRSIQRKKKKFIDTSAEKSGRPHKKRHSNDKVNRWVFWGVSLTLGVGVGYCISHFVSSTWVSLTTNPLGPVDPRSVDKDLLVFDRQEVKLGDMDMDSDHPFGHALFLFKQALKQWNLAVKQFLGRHLSCMERIGSANCLEWPTSDEQTNRALALGYVML</sequence>